<proteinExistence type="predicted"/>
<dbReference type="Proteomes" id="UP000230069">
    <property type="component" value="Unassembled WGS sequence"/>
</dbReference>
<reference evidence="2 3" key="1">
    <citation type="submission" date="2017-09" db="EMBL/GenBank/DDBJ databases">
        <title>WGS assembly of Aquilegia coerulea Goldsmith.</title>
        <authorList>
            <person name="Hodges S."/>
            <person name="Kramer E."/>
            <person name="Nordborg M."/>
            <person name="Tomkins J."/>
            <person name="Borevitz J."/>
            <person name="Derieg N."/>
            <person name="Yan J."/>
            <person name="Mihaltcheva S."/>
            <person name="Hayes R.D."/>
            <person name="Rokhsar D."/>
        </authorList>
    </citation>
    <scope>NUCLEOTIDE SEQUENCE [LARGE SCALE GENOMIC DNA]</scope>
    <source>
        <strain evidence="3">cv. Goldsmith</strain>
    </source>
</reference>
<evidence type="ECO:0000313" key="3">
    <source>
        <dbReference type="Proteomes" id="UP000230069"/>
    </source>
</evidence>
<keyword evidence="3" id="KW-1185">Reference proteome</keyword>
<sequence length="342" mass="38436">MLSRTGNISRQVLELTDVEEHCTGADPDALPSSKPSVFSCLKYRKIKRPYDEKASCKVPASQRLLSHGKARATKRHIMNGRKLSIKMRLKPASVNFPKNKHNLAEWRQGCRYGSLEDKLFPLQADPPQGSVECKELFNETSAQWKRYKEQGEAGTLLCSICGRFHSKAFANSHRLASHAFVSSKPRLRADHLGLHKALCVLMGCNSDVTGNTWVRQILPDAEALPIKEDLILWPPLTIILNSTTGSIGFSLSTIKVCRGKPANQNIMVVKFLPTFSGLQEAERLHKYYAEKKRGREDTSGTPWNLFYMVGLDKLEFETKKKCLVKSKKDTQRIADAPIPSDK</sequence>
<evidence type="ECO:0000259" key="1">
    <source>
        <dbReference type="Pfam" id="PF03468"/>
    </source>
</evidence>
<dbReference type="Pfam" id="PF03468">
    <property type="entry name" value="XS"/>
    <property type="match status" value="1"/>
</dbReference>
<dbReference type="GO" id="GO:0031047">
    <property type="term" value="P:regulatory ncRNA-mediated gene silencing"/>
    <property type="evidence" value="ECO:0007669"/>
    <property type="project" value="InterPro"/>
</dbReference>
<feature type="domain" description="XS" evidence="1">
    <location>
        <begin position="249"/>
        <end position="298"/>
    </location>
</feature>
<evidence type="ECO:0000313" key="2">
    <source>
        <dbReference type="EMBL" id="PIA27247.1"/>
    </source>
</evidence>
<name>A0A2G5C8V7_AQUCA</name>
<dbReference type="STRING" id="218851.A0A2G5C8V7"/>
<dbReference type="AlphaFoldDB" id="A0A2G5C8V7"/>
<dbReference type="EMBL" id="KZ305099">
    <property type="protein sequence ID" value="PIA27247.1"/>
    <property type="molecule type" value="Genomic_DNA"/>
</dbReference>
<accession>A0A2G5C8V7</accession>
<dbReference type="InterPro" id="IPR038588">
    <property type="entry name" value="XS_domain_sf"/>
</dbReference>
<dbReference type="PANTHER" id="PTHR46619">
    <property type="entry name" value="RNA RECOGNITION MOTIF XS DOMAIN PROTEIN-RELATED"/>
    <property type="match status" value="1"/>
</dbReference>
<protein>
    <recommendedName>
        <fullName evidence="1">XS domain-containing protein</fullName>
    </recommendedName>
</protein>
<dbReference type="PANTHER" id="PTHR46619:SF2">
    <property type="entry name" value="XS DOMAIN PROTEIN"/>
    <property type="match status" value="1"/>
</dbReference>
<dbReference type="InterPro" id="IPR005380">
    <property type="entry name" value="XS_domain"/>
</dbReference>
<dbReference type="InParanoid" id="A0A2G5C8V7"/>
<dbReference type="Gene3D" id="3.30.70.2890">
    <property type="entry name" value="XS domain"/>
    <property type="match status" value="1"/>
</dbReference>
<organism evidence="2 3">
    <name type="scientific">Aquilegia coerulea</name>
    <name type="common">Rocky mountain columbine</name>
    <dbReference type="NCBI Taxonomy" id="218851"/>
    <lineage>
        <taxon>Eukaryota</taxon>
        <taxon>Viridiplantae</taxon>
        <taxon>Streptophyta</taxon>
        <taxon>Embryophyta</taxon>
        <taxon>Tracheophyta</taxon>
        <taxon>Spermatophyta</taxon>
        <taxon>Magnoliopsida</taxon>
        <taxon>Ranunculales</taxon>
        <taxon>Ranunculaceae</taxon>
        <taxon>Thalictroideae</taxon>
        <taxon>Aquilegia</taxon>
    </lineage>
</organism>
<dbReference type="OrthoDB" id="777694at2759"/>
<gene>
    <name evidence="2" type="ORF">AQUCO_08200039v1</name>
</gene>